<dbReference type="Gene3D" id="3.40.640.10">
    <property type="entry name" value="Type I PLP-dependent aspartate aminotransferase-like (Major domain)"/>
    <property type="match status" value="1"/>
</dbReference>
<dbReference type="OrthoDB" id="3168162at2759"/>
<evidence type="ECO:0000256" key="2">
    <source>
        <dbReference type="ARBA" id="ARBA00008392"/>
    </source>
</evidence>
<evidence type="ECO:0000313" key="6">
    <source>
        <dbReference type="EMBL" id="CAB0005469.1"/>
    </source>
</evidence>
<dbReference type="InterPro" id="IPR015421">
    <property type="entry name" value="PyrdxlP-dep_Trfase_major"/>
</dbReference>
<gene>
    <name evidence="6" type="ORF">NTEN_LOCUS10946</name>
</gene>
<sequence length="208" mass="23835">NELDIINDWKPEPLVKPVDPNSRGLNPPVTKDQNLKKAAKTRKFLVIEGIYYKTGDICPFPELMELKKKYKLRLFIDESISFGTLGQTGRGITEYFDVPVRWRYFLLKFVFPKCYCFSASLPPFLTVAATTALTILDQRPILVEKLKEKCEEMDTLLRQSSVLGRFFKLSGFPRSPVKHLFPLEAEDDTTVRLEAIVSLVSSFSFSED</sequence>
<dbReference type="InterPro" id="IPR050087">
    <property type="entry name" value="AON_synthase_class-II"/>
</dbReference>
<comment type="cofactor">
    <cofactor evidence="1">
        <name>pyridoxal 5'-phosphate</name>
        <dbReference type="ChEBI" id="CHEBI:597326"/>
    </cofactor>
</comment>
<dbReference type="EMBL" id="CADCXU010016459">
    <property type="protein sequence ID" value="CAB0005469.1"/>
    <property type="molecule type" value="Genomic_DNA"/>
</dbReference>
<evidence type="ECO:0000256" key="5">
    <source>
        <dbReference type="ARBA" id="ARBA00023315"/>
    </source>
</evidence>
<dbReference type="PANTHER" id="PTHR13693:SF2">
    <property type="entry name" value="SERINE PALMITOYLTRANSFERASE 1"/>
    <property type="match status" value="1"/>
</dbReference>
<keyword evidence="5" id="KW-0012">Acyltransferase</keyword>
<evidence type="ECO:0000256" key="1">
    <source>
        <dbReference type="ARBA" id="ARBA00001933"/>
    </source>
</evidence>
<organism evidence="6 7">
    <name type="scientific">Nesidiocoris tenuis</name>
    <dbReference type="NCBI Taxonomy" id="355587"/>
    <lineage>
        <taxon>Eukaryota</taxon>
        <taxon>Metazoa</taxon>
        <taxon>Ecdysozoa</taxon>
        <taxon>Arthropoda</taxon>
        <taxon>Hexapoda</taxon>
        <taxon>Insecta</taxon>
        <taxon>Pterygota</taxon>
        <taxon>Neoptera</taxon>
        <taxon>Paraneoptera</taxon>
        <taxon>Hemiptera</taxon>
        <taxon>Heteroptera</taxon>
        <taxon>Panheteroptera</taxon>
        <taxon>Cimicomorpha</taxon>
        <taxon>Miridae</taxon>
        <taxon>Dicyphina</taxon>
        <taxon>Nesidiocoris</taxon>
    </lineage>
</organism>
<name>A0A6H5GVY9_9HEMI</name>
<reference evidence="6 7" key="1">
    <citation type="submission" date="2020-02" db="EMBL/GenBank/DDBJ databases">
        <authorList>
            <person name="Ferguson B K."/>
        </authorList>
    </citation>
    <scope>NUCLEOTIDE SEQUENCE [LARGE SCALE GENOMIC DNA]</scope>
</reference>
<keyword evidence="4" id="KW-0663">Pyridoxal phosphate</keyword>
<accession>A0A6H5GVY9</accession>
<dbReference type="Proteomes" id="UP000479000">
    <property type="component" value="Unassembled WGS sequence"/>
</dbReference>
<dbReference type="InterPro" id="IPR015424">
    <property type="entry name" value="PyrdxlP-dep_Trfase"/>
</dbReference>
<feature type="non-terminal residue" evidence="6">
    <location>
        <position position="1"/>
    </location>
</feature>
<dbReference type="GO" id="GO:0005783">
    <property type="term" value="C:endoplasmic reticulum"/>
    <property type="evidence" value="ECO:0007669"/>
    <property type="project" value="TreeGrafter"/>
</dbReference>
<proteinExistence type="inferred from homology"/>
<dbReference type="GO" id="GO:0004758">
    <property type="term" value="F:serine C-palmitoyltransferase activity"/>
    <property type="evidence" value="ECO:0007669"/>
    <property type="project" value="TreeGrafter"/>
</dbReference>
<dbReference type="GO" id="GO:0046513">
    <property type="term" value="P:ceramide biosynthetic process"/>
    <property type="evidence" value="ECO:0007669"/>
    <property type="project" value="TreeGrafter"/>
</dbReference>
<dbReference type="SUPFAM" id="SSF53383">
    <property type="entry name" value="PLP-dependent transferases"/>
    <property type="match status" value="1"/>
</dbReference>
<evidence type="ECO:0000256" key="4">
    <source>
        <dbReference type="ARBA" id="ARBA00022898"/>
    </source>
</evidence>
<evidence type="ECO:0000256" key="3">
    <source>
        <dbReference type="ARBA" id="ARBA00022679"/>
    </source>
</evidence>
<dbReference type="GO" id="GO:0016020">
    <property type="term" value="C:membrane"/>
    <property type="evidence" value="ECO:0007669"/>
    <property type="project" value="GOC"/>
</dbReference>
<comment type="similarity">
    <text evidence="2">Belongs to the class-II pyridoxal-phosphate-dependent aminotransferase family.</text>
</comment>
<dbReference type="AlphaFoldDB" id="A0A6H5GVY9"/>
<keyword evidence="7" id="KW-1185">Reference proteome</keyword>
<dbReference type="GO" id="GO:0046512">
    <property type="term" value="P:sphingosine biosynthetic process"/>
    <property type="evidence" value="ECO:0007669"/>
    <property type="project" value="TreeGrafter"/>
</dbReference>
<keyword evidence="3" id="KW-0808">Transferase</keyword>
<dbReference type="PANTHER" id="PTHR13693">
    <property type="entry name" value="CLASS II AMINOTRANSFERASE/8-AMINO-7-OXONONANOATE SYNTHASE"/>
    <property type="match status" value="1"/>
</dbReference>
<protein>
    <submittedName>
        <fullName evidence="6">Uncharacterized protein</fullName>
    </submittedName>
</protein>
<evidence type="ECO:0000313" key="7">
    <source>
        <dbReference type="Proteomes" id="UP000479000"/>
    </source>
</evidence>